<comment type="caution">
    <text evidence="1">The sequence shown here is derived from an EMBL/GenBank/DDBJ whole genome shotgun (WGS) entry which is preliminary data.</text>
</comment>
<keyword evidence="2" id="KW-1185">Reference proteome</keyword>
<evidence type="ECO:0000313" key="1">
    <source>
        <dbReference type="EMBL" id="KGE15730.1"/>
    </source>
</evidence>
<accession>A0A0B8TBV2</accession>
<dbReference type="Gene3D" id="2.170.120.30">
    <property type="match status" value="1"/>
</dbReference>
<evidence type="ECO:0000313" key="2">
    <source>
        <dbReference type="Proteomes" id="UP000031802"/>
    </source>
</evidence>
<dbReference type="PATRIC" id="fig|1229276.3.peg.529"/>
<name>A0A0B8TBV2_9SPHI</name>
<organism evidence="1 2">
    <name type="scientific">Sphingobacterium deserti</name>
    <dbReference type="NCBI Taxonomy" id="1229276"/>
    <lineage>
        <taxon>Bacteria</taxon>
        <taxon>Pseudomonadati</taxon>
        <taxon>Bacteroidota</taxon>
        <taxon>Sphingobacteriia</taxon>
        <taxon>Sphingobacteriales</taxon>
        <taxon>Sphingobacteriaceae</taxon>
        <taxon>Sphingobacterium</taxon>
    </lineage>
</organism>
<evidence type="ECO:0008006" key="3">
    <source>
        <dbReference type="Google" id="ProtNLM"/>
    </source>
</evidence>
<dbReference type="PANTHER" id="PTHR37804">
    <property type="entry name" value="CDAA REGULATORY PROTEIN CDAR"/>
    <property type="match status" value="1"/>
</dbReference>
<protein>
    <recommendedName>
        <fullName evidence="3">YbbR family protein</fullName>
    </recommendedName>
</protein>
<dbReference type="EMBL" id="JJMU01000008">
    <property type="protein sequence ID" value="KGE15730.1"/>
    <property type="molecule type" value="Genomic_DNA"/>
</dbReference>
<dbReference type="eggNOG" id="COG4856">
    <property type="taxonomic scope" value="Bacteria"/>
</dbReference>
<dbReference type="Proteomes" id="UP000031802">
    <property type="component" value="Unassembled WGS sequence"/>
</dbReference>
<dbReference type="Gene3D" id="2.170.120.40">
    <property type="entry name" value="YbbR-like domain"/>
    <property type="match status" value="1"/>
</dbReference>
<dbReference type="AlphaFoldDB" id="A0A0B8TBV2"/>
<reference evidence="1 2" key="2">
    <citation type="journal article" date="2015" name="PLoS ONE">
        <title>Whole-Genome Optical Mapping and Finished Genome Sequence of Sphingobacterium deserti sp. nov., a New Species Isolated from the Western Desert of China.</title>
        <authorList>
            <person name="Teng C."/>
            <person name="Zhou Z."/>
            <person name="Molnar I."/>
            <person name="Li X."/>
            <person name="Tang R."/>
            <person name="Chen M."/>
            <person name="Wang L."/>
            <person name="Su S."/>
            <person name="Zhang W."/>
            <person name="Lin M."/>
        </authorList>
    </citation>
    <scope>NUCLEOTIDE SEQUENCE [LARGE SCALE GENOMIC DNA]</scope>
    <source>
        <strain evidence="2">ACCC05744</strain>
    </source>
</reference>
<sequence>MAQPRISKAKRRKIAIFLRCMGISFAAWLLFAVSTVQTYTINAGISYVNIPEKKAFHPLQSDTVNIRMKLSGWKIFLKRLHPDTPHIQVDLSGLKTRNFIVFTNQLGYVNRQFPSDNQVVAVSPDTLYFDFSKQTQRKVPVRPVYDMQFKKQYGIIGDTRANPEYVTVTGPLEDVANIEYLETDTIKGINVGADIRTVAYLNKHQKNNITIYPTFSEISIPVGEITEKVVELPLKVENAESYTSVRTLPSKVKVAFLVSLKDYNKWSSRDFEAIVDMESWEKNKVQSLPVIITKIPDYCKLISVEPQNVDFFVRR</sequence>
<dbReference type="InterPro" id="IPR053154">
    <property type="entry name" value="c-di-AMP_regulator"/>
</dbReference>
<dbReference type="STRING" id="1229276.DI53_0508"/>
<dbReference type="PANTHER" id="PTHR37804:SF1">
    <property type="entry name" value="CDAA REGULATORY PROTEIN CDAR"/>
    <property type="match status" value="1"/>
</dbReference>
<dbReference type="OrthoDB" id="1115707at2"/>
<proteinExistence type="predicted"/>
<reference evidence="2" key="1">
    <citation type="submission" date="2014-04" db="EMBL/GenBank/DDBJ databases">
        <title>Whole-Genome optical mapping and complete genome sequence of Sphingobacterium deserti sp. nov., a new spaces isolated from desert in the west of China.</title>
        <authorList>
            <person name="Teng C."/>
            <person name="Zhou Z."/>
            <person name="Li X."/>
            <person name="Chen M."/>
            <person name="Lin M."/>
            <person name="Wang L."/>
            <person name="Su S."/>
            <person name="Zhang C."/>
            <person name="Zhang W."/>
        </authorList>
    </citation>
    <scope>NUCLEOTIDE SEQUENCE [LARGE SCALE GENOMIC DNA]</scope>
    <source>
        <strain evidence="2">ACCC05744</strain>
    </source>
</reference>
<gene>
    <name evidence="1" type="ORF">DI53_0508</name>
</gene>